<dbReference type="EMBL" id="PEZV01000004">
    <property type="protein sequence ID" value="PIT97601.1"/>
    <property type="molecule type" value="Genomic_DNA"/>
</dbReference>
<keyword evidence="3 5" id="KW-0694">RNA-binding</keyword>
<comment type="similarity">
    <text evidence="3 4">Belongs to the universal ribosomal protein uL14 family.</text>
</comment>
<evidence type="ECO:0000256" key="5">
    <source>
        <dbReference type="RuleBase" id="RU003950"/>
    </source>
</evidence>
<dbReference type="SMART" id="SM01374">
    <property type="entry name" value="Ribosomal_L14"/>
    <property type="match status" value="1"/>
</dbReference>
<evidence type="ECO:0000256" key="3">
    <source>
        <dbReference type="HAMAP-Rule" id="MF_01367"/>
    </source>
</evidence>
<keyword evidence="1 3" id="KW-0689">Ribosomal protein</keyword>
<comment type="function">
    <text evidence="3 5">Binds to 23S rRNA. Forms part of two intersubunit bridges in the 70S ribosome.</text>
</comment>
<dbReference type="SUPFAM" id="SSF50193">
    <property type="entry name" value="Ribosomal protein L14"/>
    <property type="match status" value="1"/>
</dbReference>
<name>A0A2M6WXX3_9BACT</name>
<organism evidence="6 7">
    <name type="scientific">Candidatus Berkelbacteria bacterium CG10_big_fil_rev_8_21_14_0_10_41_12</name>
    <dbReference type="NCBI Taxonomy" id="1974513"/>
    <lineage>
        <taxon>Bacteria</taxon>
        <taxon>Candidatus Berkelbacteria</taxon>
    </lineage>
</organism>
<dbReference type="InterPro" id="IPR005745">
    <property type="entry name" value="Ribosomal_uL14_bac-type"/>
</dbReference>
<dbReference type="PANTHER" id="PTHR11761">
    <property type="entry name" value="50S/60S RIBOSOMAL PROTEIN L14/L23"/>
    <property type="match status" value="1"/>
</dbReference>
<dbReference type="Proteomes" id="UP000228596">
    <property type="component" value="Unassembled WGS sequence"/>
</dbReference>
<sequence length="121" mass="13460">MIQPYTKVVVTDNTGAKEAMCIRILSRGAKRYAEIGGIINISIKSASPHSTVKKKEVCRAIIVRQKAPYRRKDGSTIRFDDNAVVVIDNNQMRGTRIFGPVAREIRDVGFTKIVSLAKEVL</sequence>
<dbReference type="InterPro" id="IPR000218">
    <property type="entry name" value="Ribosomal_uL14"/>
</dbReference>
<keyword evidence="2 3" id="KW-0687">Ribonucleoprotein</keyword>
<protein>
    <recommendedName>
        <fullName evidence="3">Large ribosomal subunit protein uL14</fullName>
    </recommendedName>
</protein>
<dbReference type="Gene3D" id="2.40.150.20">
    <property type="entry name" value="Ribosomal protein L14"/>
    <property type="match status" value="1"/>
</dbReference>
<dbReference type="GO" id="GO:0006412">
    <property type="term" value="P:translation"/>
    <property type="evidence" value="ECO:0007669"/>
    <property type="project" value="UniProtKB-UniRule"/>
</dbReference>
<keyword evidence="3 5" id="KW-0699">rRNA-binding</keyword>
<dbReference type="InterPro" id="IPR019972">
    <property type="entry name" value="Ribosomal_uL14_CS"/>
</dbReference>
<gene>
    <name evidence="3" type="primary">rplN</name>
    <name evidence="6" type="ORF">COT77_00620</name>
</gene>
<comment type="caution">
    <text evidence="6">The sequence shown here is derived from an EMBL/GenBank/DDBJ whole genome shotgun (WGS) entry which is preliminary data.</text>
</comment>
<comment type="subunit">
    <text evidence="3">Part of the 50S ribosomal subunit. Forms a cluster with proteins L3 and L19. In the 70S ribosome, L14 and L19 interact and together make contacts with the 16S rRNA in bridges B5 and B8.</text>
</comment>
<evidence type="ECO:0000256" key="1">
    <source>
        <dbReference type="ARBA" id="ARBA00022980"/>
    </source>
</evidence>
<evidence type="ECO:0000256" key="4">
    <source>
        <dbReference type="RuleBase" id="RU003949"/>
    </source>
</evidence>
<evidence type="ECO:0000313" key="7">
    <source>
        <dbReference type="Proteomes" id="UP000228596"/>
    </source>
</evidence>
<dbReference type="PANTHER" id="PTHR11761:SF3">
    <property type="entry name" value="LARGE RIBOSOMAL SUBUNIT PROTEIN UL14M"/>
    <property type="match status" value="1"/>
</dbReference>
<dbReference type="GO" id="GO:0003735">
    <property type="term" value="F:structural constituent of ribosome"/>
    <property type="evidence" value="ECO:0007669"/>
    <property type="project" value="InterPro"/>
</dbReference>
<dbReference type="CDD" id="cd00337">
    <property type="entry name" value="Ribosomal_uL14"/>
    <property type="match status" value="1"/>
</dbReference>
<dbReference type="GO" id="GO:0022625">
    <property type="term" value="C:cytosolic large ribosomal subunit"/>
    <property type="evidence" value="ECO:0007669"/>
    <property type="project" value="TreeGrafter"/>
</dbReference>
<dbReference type="NCBIfam" id="TIGR01067">
    <property type="entry name" value="rplN_bact"/>
    <property type="match status" value="1"/>
</dbReference>
<dbReference type="InterPro" id="IPR036853">
    <property type="entry name" value="Ribosomal_uL14_sf"/>
</dbReference>
<dbReference type="GO" id="GO:0070180">
    <property type="term" value="F:large ribosomal subunit rRNA binding"/>
    <property type="evidence" value="ECO:0007669"/>
    <property type="project" value="TreeGrafter"/>
</dbReference>
<dbReference type="HAMAP" id="MF_01367">
    <property type="entry name" value="Ribosomal_uL14"/>
    <property type="match status" value="1"/>
</dbReference>
<accession>A0A2M6WXX3</accession>
<dbReference type="AlphaFoldDB" id="A0A2M6WXX3"/>
<dbReference type="Pfam" id="PF00238">
    <property type="entry name" value="Ribosomal_L14"/>
    <property type="match status" value="1"/>
</dbReference>
<evidence type="ECO:0000313" key="6">
    <source>
        <dbReference type="EMBL" id="PIT97601.1"/>
    </source>
</evidence>
<evidence type="ECO:0000256" key="2">
    <source>
        <dbReference type="ARBA" id="ARBA00023274"/>
    </source>
</evidence>
<proteinExistence type="inferred from homology"/>
<dbReference type="PROSITE" id="PS00049">
    <property type="entry name" value="RIBOSOMAL_L14"/>
    <property type="match status" value="1"/>
</dbReference>
<reference evidence="7" key="1">
    <citation type="submission" date="2017-09" db="EMBL/GenBank/DDBJ databases">
        <title>Depth-based differentiation of microbial function through sediment-hosted aquifers and enrichment of novel symbionts in the deep terrestrial subsurface.</title>
        <authorList>
            <person name="Probst A.J."/>
            <person name="Ladd B."/>
            <person name="Jarett J.K."/>
            <person name="Geller-Mcgrath D.E."/>
            <person name="Sieber C.M.K."/>
            <person name="Emerson J.B."/>
            <person name="Anantharaman K."/>
            <person name="Thomas B.C."/>
            <person name="Malmstrom R."/>
            <person name="Stieglmeier M."/>
            <person name="Klingl A."/>
            <person name="Woyke T."/>
            <person name="Ryan C.M."/>
            <person name="Banfield J.F."/>
        </authorList>
    </citation>
    <scope>NUCLEOTIDE SEQUENCE [LARGE SCALE GENOMIC DNA]</scope>
</reference>